<dbReference type="VEuPathDB" id="FungiDB:SPBR_01145"/>
<comment type="similarity">
    <text evidence="1">Belongs to the glutaminase PdxT/SNO family.</text>
</comment>
<dbReference type="GO" id="GO:0016829">
    <property type="term" value="F:lyase activity"/>
    <property type="evidence" value="ECO:0007669"/>
    <property type="project" value="UniProtKB-KW"/>
</dbReference>
<comment type="caution">
    <text evidence="7">The sequence shown here is derived from an EMBL/GenBank/DDBJ whole genome shotgun (WGS) entry which is preliminary data.</text>
</comment>
<organism evidence="7 8">
    <name type="scientific">Sporothrix brasiliensis 5110</name>
    <dbReference type="NCBI Taxonomy" id="1398154"/>
    <lineage>
        <taxon>Eukaryota</taxon>
        <taxon>Fungi</taxon>
        <taxon>Dikarya</taxon>
        <taxon>Ascomycota</taxon>
        <taxon>Pezizomycotina</taxon>
        <taxon>Sordariomycetes</taxon>
        <taxon>Sordariomycetidae</taxon>
        <taxon>Ophiostomatales</taxon>
        <taxon>Ophiostomataceae</taxon>
        <taxon>Sporothrix</taxon>
    </lineage>
</organism>
<dbReference type="InterPro" id="IPR021196">
    <property type="entry name" value="PdxT/SNO_CS"/>
</dbReference>
<dbReference type="EC" id="3.5.1.2" evidence="2"/>
<dbReference type="HOGENOM" id="CLU_2307881_0_0_1"/>
<dbReference type="Gene3D" id="3.40.50.880">
    <property type="match status" value="1"/>
</dbReference>
<dbReference type="RefSeq" id="XP_040617788.1">
    <property type="nucleotide sequence ID" value="XM_040759462.1"/>
</dbReference>
<dbReference type="PROSITE" id="PS01236">
    <property type="entry name" value="PDXT_SNO_1"/>
    <property type="match status" value="1"/>
</dbReference>
<dbReference type="Proteomes" id="UP000031575">
    <property type="component" value="Unassembled WGS sequence"/>
</dbReference>
<evidence type="ECO:0000256" key="6">
    <source>
        <dbReference type="ARBA" id="ARBA00049534"/>
    </source>
</evidence>
<keyword evidence="4" id="KW-0315">Glutamine amidotransferase</keyword>
<reference evidence="7 8" key="1">
    <citation type="journal article" date="2014" name="BMC Genomics">
        <title>Comparative genomics of the major fungal agents of human and animal Sporotrichosis: Sporothrix schenckii and Sporothrix brasiliensis.</title>
        <authorList>
            <person name="Teixeira M.M."/>
            <person name="de Almeida L.G."/>
            <person name="Kubitschek-Barreira P."/>
            <person name="Alves F.L."/>
            <person name="Kioshima E.S."/>
            <person name="Abadio A.K."/>
            <person name="Fernandes L."/>
            <person name="Derengowski L.S."/>
            <person name="Ferreira K.S."/>
            <person name="Souza R.C."/>
            <person name="Ruiz J.C."/>
            <person name="de Andrade N.C."/>
            <person name="Paes H.C."/>
            <person name="Nicola A.M."/>
            <person name="Albuquerque P."/>
            <person name="Gerber A.L."/>
            <person name="Martins V.P."/>
            <person name="Peconick L.D."/>
            <person name="Neto A.V."/>
            <person name="Chaucanez C.B."/>
            <person name="Silva P.A."/>
            <person name="Cunha O.L."/>
            <person name="de Oliveira F.F."/>
            <person name="dos Santos T.C."/>
            <person name="Barros A.L."/>
            <person name="Soares M.A."/>
            <person name="de Oliveira L.M."/>
            <person name="Marini M.M."/>
            <person name="Villalobos-Duno H."/>
            <person name="Cunha M.M."/>
            <person name="de Hoog S."/>
            <person name="da Silveira J.F."/>
            <person name="Henrissat B."/>
            <person name="Nino-Vega G.A."/>
            <person name="Cisalpino P.S."/>
            <person name="Mora-Montes H.M."/>
            <person name="Almeida S.R."/>
            <person name="Stajich J.E."/>
            <person name="Lopes-Bezerra L.M."/>
            <person name="Vasconcelos A.T."/>
            <person name="Felipe M.S."/>
        </authorList>
    </citation>
    <scope>NUCLEOTIDE SEQUENCE [LARGE SCALE GENOMIC DNA]</scope>
    <source>
        <strain evidence="7 8">5110</strain>
    </source>
</reference>
<dbReference type="GO" id="GO:0004359">
    <property type="term" value="F:glutaminase activity"/>
    <property type="evidence" value="ECO:0007669"/>
    <property type="project" value="UniProtKB-EC"/>
</dbReference>
<dbReference type="GO" id="GO:1903600">
    <property type="term" value="C:glutaminase complex"/>
    <property type="evidence" value="ECO:0007669"/>
    <property type="project" value="TreeGrafter"/>
</dbReference>
<evidence type="ECO:0000313" key="7">
    <source>
        <dbReference type="EMBL" id="KIH89778.1"/>
    </source>
</evidence>
<comment type="catalytic activity">
    <reaction evidence="6">
        <text>L-glutamine + H2O = L-glutamate + NH4(+)</text>
        <dbReference type="Rhea" id="RHEA:15889"/>
        <dbReference type="ChEBI" id="CHEBI:15377"/>
        <dbReference type="ChEBI" id="CHEBI:28938"/>
        <dbReference type="ChEBI" id="CHEBI:29985"/>
        <dbReference type="ChEBI" id="CHEBI:58359"/>
        <dbReference type="EC" id="3.5.1.2"/>
    </reaction>
</comment>
<dbReference type="PANTHER" id="PTHR31559:SF0">
    <property type="entry name" value="PYRIDOXAL 5'-PHOSPHATE SYNTHASE SUBUNIT SNO1-RELATED"/>
    <property type="match status" value="1"/>
</dbReference>
<dbReference type="InterPro" id="IPR002161">
    <property type="entry name" value="PdxT/SNO"/>
</dbReference>
<evidence type="ECO:0000256" key="4">
    <source>
        <dbReference type="ARBA" id="ARBA00022962"/>
    </source>
</evidence>
<protein>
    <recommendedName>
        <fullName evidence="2">glutaminase</fullName>
        <ecNumber evidence="2">3.5.1.2</ecNumber>
    </recommendedName>
</protein>
<dbReference type="PROSITE" id="PS51130">
    <property type="entry name" value="PDXT_SNO_2"/>
    <property type="match status" value="1"/>
</dbReference>
<accession>A0A0C2FF95</accession>
<dbReference type="GO" id="GO:0042823">
    <property type="term" value="P:pyridoxal phosphate biosynthetic process"/>
    <property type="evidence" value="ECO:0007669"/>
    <property type="project" value="InterPro"/>
</dbReference>
<dbReference type="EMBL" id="AWTV01000008">
    <property type="protein sequence ID" value="KIH89778.1"/>
    <property type="molecule type" value="Genomic_DNA"/>
</dbReference>
<evidence type="ECO:0000256" key="2">
    <source>
        <dbReference type="ARBA" id="ARBA00012918"/>
    </source>
</evidence>
<keyword evidence="5" id="KW-0456">Lyase</keyword>
<keyword evidence="3" id="KW-0378">Hydrolase</keyword>
<dbReference type="GeneID" id="63674383"/>
<evidence type="ECO:0000256" key="5">
    <source>
        <dbReference type="ARBA" id="ARBA00023239"/>
    </source>
</evidence>
<keyword evidence="8" id="KW-1185">Reference proteome</keyword>
<dbReference type="SUPFAM" id="SSF52317">
    <property type="entry name" value="Class I glutamine amidotransferase-like"/>
    <property type="match status" value="1"/>
</dbReference>
<proteinExistence type="inferred from homology"/>
<dbReference type="GO" id="GO:0005829">
    <property type="term" value="C:cytosol"/>
    <property type="evidence" value="ECO:0007669"/>
    <property type="project" value="TreeGrafter"/>
</dbReference>
<dbReference type="AlphaFoldDB" id="A0A0C2FF95"/>
<name>A0A0C2FF95_9PEZI</name>
<dbReference type="InterPro" id="IPR029062">
    <property type="entry name" value="Class_I_gatase-like"/>
</dbReference>
<dbReference type="GO" id="GO:0008614">
    <property type="term" value="P:pyridoxine metabolic process"/>
    <property type="evidence" value="ECO:0007669"/>
    <property type="project" value="TreeGrafter"/>
</dbReference>
<evidence type="ECO:0000256" key="3">
    <source>
        <dbReference type="ARBA" id="ARBA00022801"/>
    </source>
</evidence>
<evidence type="ECO:0000313" key="8">
    <source>
        <dbReference type="Proteomes" id="UP000031575"/>
    </source>
</evidence>
<gene>
    <name evidence="7" type="ORF">SPBR_01145</name>
</gene>
<evidence type="ECO:0000256" key="1">
    <source>
        <dbReference type="ARBA" id="ARBA00008345"/>
    </source>
</evidence>
<dbReference type="Pfam" id="PF01174">
    <property type="entry name" value="SNO"/>
    <property type="match status" value="1"/>
</dbReference>
<sequence length="100" mass="10645">MAIIVGVLALQGGFAEHVSMLEKTAAQLVETGVTTTVVSIMAIRTPKELARCNALVIPGGESTTMALIASRSGLLEPLRNFVRCVQAFLFGKKPNGFDRL</sequence>
<dbReference type="OrthoDB" id="2039at2759"/>
<dbReference type="PANTHER" id="PTHR31559">
    <property type="entry name" value="PYRIDOXAL 5'-PHOSPHATE SYNTHASE SUBUNIT SNO"/>
    <property type="match status" value="1"/>
</dbReference>